<dbReference type="FunFam" id="1.10.405.10:FF:000001">
    <property type="entry name" value="Rab GDP dissociation inhibitor"/>
    <property type="match status" value="1"/>
</dbReference>
<dbReference type="PANTHER" id="PTHR11787">
    <property type="entry name" value="RAB GDP-DISSOCIATION INHIBITOR"/>
    <property type="match status" value="1"/>
</dbReference>
<dbReference type="GO" id="GO:0007264">
    <property type="term" value="P:small GTPase-mediated signal transduction"/>
    <property type="evidence" value="ECO:0007669"/>
    <property type="project" value="InterPro"/>
</dbReference>
<accession>A0AA38M007</accession>
<keyword evidence="2" id="KW-0963">Cytoplasm</keyword>
<dbReference type="Proteomes" id="UP001168821">
    <property type="component" value="Unassembled WGS sequence"/>
</dbReference>
<dbReference type="Gene3D" id="3.50.50.60">
    <property type="entry name" value="FAD/NAD(P)-binding domain"/>
    <property type="match status" value="1"/>
</dbReference>
<proteinExistence type="inferred from homology"/>
<dbReference type="GO" id="GO:0005096">
    <property type="term" value="F:GTPase activator activity"/>
    <property type="evidence" value="ECO:0007669"/>
    <property type="project" value="UniProtKB-KW"/>
</dbReference>
<name>A0AA38M007_9CUCU</name>
<organism evidence="3 4">
    <name type="scientific">Zophobas morio</name>
    <dbReference type="NCBI Taxonomy" id="2755281"/>
    <lineage>
        <taxon>Eukaryota</taxon>
        <taxon>Metazoa</taxon>
        <taxon>Ecdysozoa</taxon>
        <taxon>Arthropoda</taxon>
        <taxon>Hexapoda</taxon>
        <taxon>Insecta</taxon>
        <taxon>Pterygota</taxon>
        <taxon>Neoptera</taxon>
        <taxon>Endopterygota</taxon>
        <taxon>Coleoptera</taxon>
        <taxon>Polyphaga</taxon>
        <taxon>Cucujiformia</taxon>
        <taxon>Tenebrionidae</taxon>
        <taxon>Zophobas</taxon>
    </lineage>
</organism>
<dbReference type="InterPro" id="IPR018203">
    <property type="entry name" value="GDP_dissociation_inhibitor"/>
</dbReference>
<dbReference type="AlphaFoldDB" id="A0AA38M007"/>
<dbReference type="GO" id="GO:0005737">
    <property type="term" value="C:cytoplasm"/>
    <property type="evidence" value="ECO:0007669"/>
    <property type="project" value="UniProtKB-SubCell"/>
</dbReference>
<dbReference type="GO" id="GO:0005093">
    <property type="term" value="F:Rab GDP-dissociation inhibitor activity"/>
    <property type="evidence" value="ECO:0007669"/>
    <property type="project" value="InterPro"/>
</dbReference>
<reference evidence="3" key="1">
    <citation type="journal article" date="2023" name="G3 (Bethesda)">
        <title>Whole genome assemblies of Zophobas morio and Tenebrio molitor.</title>
        <authorList>
            <person name="Kaur S."/>
            <person name="Stinson S.A."/>
            <person name="diCenzo G.C."/>
        </authorList>
    </citation>
    <scope>NUCLEOTIDE SEQUENCE</scope>
    <source>
        <strain evidence="3">QUZm001</strain>
    </source>
</reference>
<dbReference type="InterPro" id="IPR000806">
    <property type="entry name" value="RabGDI"/>
</dbReference>
<dbReference type="PANTHER" id="PTHR11787:SF8">
    <property type="entry name" value="RAB GDP DISSOCIATION INHIBITOR"/>
    <property type="match status" value="1"/>
</dbReference>
<evidence type="ECO:0000256" key="1">
    <source>
        <dbReference type="ARBA" id="ARBA00005593"/>
    </source>
</evidence>
<dbReference type="EMBL" id="JALNTZ010000995">
    <property type="protein sequence ID" value="KAJ3629992.1"/>
    <property type="molecule type" value="Genomic_DNA"/>
</dbReference>
<dbReference type="PRINTS" id="PR00892">
    <property type="entry name" value="RABGDI"/>
</dbReference>
<dbReference type="Gene3D" id="3.30.519.10">
    <property type="entry name" value="Guanine Nucleotide Dissociation Inhibitor, domain 2"/>
    <property type="match status" value="1"/>
</dbReference>
<sequence length="428" mass="48416">MAEDLSEIFQIEYDAIVLGTGLKESILSGLLGCEGKRILHLETKSYYGSECASITPLPMLYRLFGKNKAPEEKDFGNFKDYNVDLIPKFLMGGGNLVRMLIQTGVTRYLQFKNVDGSFVYKGGKLYKVPVTGEEALKSSLMGIFEKRRFAKFLSWIQNWEEDDKKTWNNLDPEKTTMEEVFSHWKLDKNTQDFIGHAVALHTDDSYLYRKGYSDFIQRVKLYSNSLALYKTSPYIYPLYGLGDLPQGFSRLSAVYGGTFILRQPIEEVHYDENGTAVGVKINHNGEIKVEKVGQVVRCICILDAPIPQTQNAQSCQIIIPQNQVGRQNDLYVMVISSAHCVCPAGRYIAIASTTVETANPHGELETALRLLGPIREKFYAVKDMLVPTDDGSKSRCFISSTYDATSHFESMCDDILDIWRRMTGNIIW</sequence>
<comment type="similarity">
    <text evidence="1 2">Belongs to the Rab GDI family.</text>
</comment>
<dbReference type="Pfam" id="PF00996">
    <property type="entry name" value="GDI"/>
    <property type="match status" value="1"/>
</dbReference>
<keyword evidence="2" id="KW-0343">GTPase activation</keyword>
<gene>
    <name evidence="3" type="ORF">Zmor_028544</name>
</gene>
<comment type="caution">
    <text evidence="3">The sequence shown here is derived from an EMBL/GenBank/DDBJ whole genome shotgun (WGS) entry which is preliminary data.</text>
</comment>
<dbReference type="InterPro" id="IPR036188">
    <property type="entry name" value="FAD/NAD-bd_sf"/>
</dbReference>
<dbReference type="GO" id="GO:0016192">
    <property type="term" value="P:vesicle-mediated transport"/>
    <property type="evidence" value="ECO:0007669"/>
    <property type="project" value="TreeGrafter"/>
</dbReference>
<comment type="subcellular location">
    <subcellularLocation>
        <location evidence="2">Cytoplasm</location>
    </subcellularLocation>
</comment>
<dbReference type="Gene3D" id="1.10.405.10">
    <property type="entry name" value="Guanine Nucleotide Dissociation Inhibitor, domain 1"/>
    <property type="match status" value="1"/>
</dbReference>
<comment type="function">
    <text evidence="2">Regulates the GDP/GTP exchange reaction of most RAB proteins by inhibiting the dissociation of GDP from them, and the subsequent binding of GTP.</text>
</comment>
<dbReference type="PRINTS" id="PR00891">
    <property type="entry name" value="RABGDIREP"/>
</dbReference>
<evidence type="ECO:0000256" key="2">
    <source>
        <dbReference type="RuleBase" id="RU363124"/>
    </source>
</evidence>
<dbReference type="GO" id="GO:0015031">
    <property type="term" value="P:protein transport"/>
    <property type="evidence" value="ECO:0007669"/>
    <property type="project" value="InterPro"/>
</dbReference>
<dbReference type="SUPFAM" id="SSF51905">
    <property type="entry name" value="FAD/NAD(P)-binding domain"/>
    <property type="match status" value="2"/>
</dbReference>
<evidence type="ECO:0000313" key="4">
    <source>
        <dbReference type="Proteomes" id="UP001168821"/>
    </source>
</evidence>
<evidence type="ECO:0000313" key="3">
    <source>
        <dbReference type="EMBL" id="KAJ3629992.1"/>
    </source>
</evidence>
<keyword evidence="4" id="KW-1185">Reference proteome</keyword>
<protein>
    <recommendedName>
        <fullName evidence="2">Rab GDP dissociation inhibitor</fullName>
    </recommendedName>
</protein>